<sequence length="162" mass="18358">MDNQTPRQRPKQVFPDQQPRYEETQYEQPRYEPQYQEPYYEPYAPPAPEPQQRDNVPAIILGVLFAIAAVAATVLFFLWRGAAAEANKPPVTVTQTQTQMVTTTETTTKRPSIFGRDETAATAPREPSPQDPPQPPSFELPQDVRDALNDLRDEAESIFQGQ</sequence>
<feature type="compositionally biased region" description="Low complexity" evidence="1">
    <location>
        <begin position="91"/>
        <end position="106"/>
    </location>
</feature>
<feature type="region of interest" description="Disordered" evidence="1">
    <location>
        <begin position="87"/>
        <end position="144"/>
    </location>
</feature>
<comment type="caution">
    <text evidence="3">The sequence shown here is derived from an EMBL/GenBank/DDBJ whole genome shotgun (WGS) entry which is preliminary data.</text>
</comment>
<evidence type="ECO:0000256" key="1">
    <source>
        <dbReference type="SAM" id="MobiDB-lite"/>
    </source>
</evidence>
<keyword evidence="2" id="KW-0472">Membrane</keyword>
<dbReference type="EMBL" id="JAMFTQ010000008">
    <property type="protein sequence ID" value="MCP1388074.1"/>
    <property type="molecule type" value="Genomic_DNA"/>
</dbReference>
<keyword evidence="4" id="KW-1185">Reference proteome</keyword>
<feature type="transmembrane region" description="Helical" evidence="2">
    <location>
        <begin position="58"/>
        <end position="79"/>
    </location>
</feature>
<evidence type="ECO:0000256" key="2">
    <source>
        <dbReference type="SAM" id="Phobius"/>
    </source>
</evidence>
<proteinExistence type="predicted"/>
<keyword evidence="2" id="KW-0812">Transmembrane</keyword>
<reference evidence="3" key="1">
    <citation type="submission" date="2022-05" db="EMBL/GenBank/DDBJ databases">
        <title>Corynebacterium sp. TA-R-1 sp. nov., isolated from human feces.</title>
        <authorList>
            <person name="Shamsuzzaman M."/>
            <person name="Dahal R.H."/>
        </authorList>
    </citation>
    <scope>NUCLEOTIDE SEQUENCE</scope>
    <source>
        <strain evidence="3">TA-R-1</strain>
    </source>
</reference>
<evidence type="ECO:0000313" key="4">
    <source>
        <dbReference type="Proteomes" id="UP001204000"/>
    </source>
</evidence>
<feature type="compositionally biased region" description="Pro residues" evidence="1">
    <location>
        <begin position="126"/>
        <end position="138"/>
    </location>
</feature>
<feature type="compositionally biased region" description="Low complexity" evidence="1">
    <location>
        <begin position="26"/>
        <end position="42"/>
    </location>
</feature>
<gene>
    <name evidence="3" type="ORF">M5J20_07695</name>
</gene>
<evidence type="ECO:0000313" key="3">
    <source>
        <dbReference type="EMBL" id="MCP1388074.1"/>
    </source>
</evidence>
<organism evidence="3 4">
    <name type="scientific">Corynebacterium stercoris</name>
    <dbReference type="NCBI Taxonomy" id="2943490"/>
    <lineage>
        <taxon>Bacteria</taxon>
        <taxon>Bacillati</taxon>
        <taxon>Actinomycetota</taxon>
        <taxon>Actinomycetes</taxon>
        <taxon>Mycobacteriales</taxon>
        <taxon>Corynebacteriaceae</taxon>
        <taxon>Corynebacterium</taxon>
    </lineage>
</organism>
<dbReference type="Proteomes" id="UP001204000">
    <property type="component" value="Unassembled WGS sequence"/>
</dbReference>
<dbReference type="RefSeq" id="WP_253578189.1">
    <property type="nucleotide sequence ID" value="NZ_JAMFTQ010000008.1"/>
</dbReference>
<protein>
    <submittedName>
        <fullName evidence="3">Uncharacterized protein</fullName>
    </submittedName>
</protein>
<name>A0ABT1G220_9CORY</name>
<accession>A0ABT1G220</accession>
<keyword evidence="2" id="KW-1133">Transmembrane helix</keyword>
<feature type="region of interest" description="Disordered" evidence="1">
    <location>
        <begin position="1"/>
        <end position="51"/>
    </location>
</feature>